<dbReference type="Proteomes" id="UP001271648">
    <property type="component" value="Unassembled WGS sequence"/>
</dbReference>
<evidence type="ECO:0000313" key="2">
    <source>
        <dbReference type="Proteomes" id="UP001271648"/>
    </source>
</evidence>
<dbReference type="InterPro" id="IPR010838">
    <property type="entry name" value="DUF1444"/>
</dbReference>
<sequence length="272" mass="31210">MNSSKLVELLKERLPSKELEWRFDRKTDKVRLEHSVLKKGMDISLPEILAKYETKQESAINEVIYTIKETFNAMEIEQSEGFSKEGAIYPVIRSTSFPQTSKAGNRFIVKDHTAETRIFYALDLGTTYRLIDETMLDALGMSEQEIMESAMFKVRSLPTNMKKDEVADNVFYFVNNNDGYDASRILNQAFLKEMEGEIEGHMTVSVPHQDVLIIGDIRNDTGYDVLAQMTMQFFTVGAVPVTSLSFIYEDGKLEPIFIMAKNRVARKERKKK</sequence>
<gene>
    <name evidence="1" type="ORF">QTL97_09380</name>
</gene>
<keyword evidence="2" id="KW-1185">Reference proteome</keyword>
<dbReference type="Pfam" id="PF07285">
    <property type="entry name" value="DUF1444"/>
    <property type="match status" value="1"/>
</dbReference>
<dbReference type="NCBIfam" id="NF010189">
    <property type="entry name" value="PRK13668.1"/>
    <property type="match status" value="1"/>
</dbReference>
<organism evidence="1 2">
    <name type="scientific">Sporosarcina thermotolerans</name>
    <dbReference type="NCBI Taxonomy" id="633404"/>
    <lineage>
        <taxon>Bacteria</taxon>
        <taxon>Bacillati</taxon>
        <taxon>Bacillota</taxon>
        <taxon>Bacilli</taxon>
        <taxon>Bacillales</taxon>
        <taxon>Caryophanaceae</taxon>
        <taxon>Sporosarcina</taxon>
    </lineage>
</organism>
<protein>
    <submittedName>
        <fullName evidence="1">DUF1444 domain-containing protein</fullName>
    </submittedName>
</protein>
<dbReference type="EMBL" id="JAUBDJ010000004">
    <property type="protein sequence ID" value="MDW0117147.1"/>
    <property type="molecule type" value="Genomic_DNA"/>
</dbReference>
<dbReference type="PIRSF" id="PIRSF012562">
    <property type="entry name" value="UCP012562"/>
    <property type="match status" value="1"/>
</dbReference>
<name>A0AAW9A710_9BACL</name>
<evidence type="ECO:0000313" key="1">
    <source>
        <dbReference type="EMBL" id="MDW0117147.1"/>
    </source>
</evidence>
<proteinExistence type="predicted"/>
<accession>A0AAW9A710</accession>
<comment type="caution">
    <text evidence="1">The sequence shown here is derived from an EMBL/GenBank/DDBJ whole genome shotgun (WGS) entry which is preliminary data.</text>
</comment>
<dbReference type="RefSeq" id="WP_283732491.1">
    <property type="nucleotide sequence ID" value="NZ_CP125968.1"/>
</dbReference>
<reference evidence="1 2" key="1">
    <citation type="submission" date="2023-06" db="EMBL/GenBank/DDBJ databases">
        <title>Sporosarcina sp. nov., isolated from Korean traditional fermented seafood 'Jeotgal'.</title>
        <authorList>
            <person name="Yang A.I."/>
            <person name="Shin N.-R."/>
        </authorList>
    </citation>
    <scope>NUCLEOTIDE SEQUENCE [LARGE SCALE GENOMIC DNA]</scope>
    <source>
        <strain evidence="1 2">KCTC43456</strain>
    </source>
</reference>
<dbReference type="AlphaFoldDB" id="A0AAW9A710"/>